<dbReference type="Proteomes" id="UP001321526">
    <property type="component" value="Chromosome"/>
</dbReference>
<reference evidence="2 3" key="1">
    <citation type="submission" date="2019-01" db="EMBL/GenBank/DDBJ databases">
        <title>Genome sequence of Salinicola endophyticus REST5.</title>
        <authorList>
            <person name="Nascimento F.X."/>
        </authorList>
    </citation>
    <scope>NUCLEOTIDE SEQUENCE [LARGE SCALE GENOMIC DNA]</scope>
    <source>
        <strain evidence="2 3">REST5</strain>
    </source>
</reference>
<protein>
    <recommendedName>
        <fullName evidence="4">Type II secretion system protein GspC N-terminal domain-containing protein</fullName>
    </recommendedName>
</protein>
<proteinExistence type="predicted"/>
<accession>A0ABY8FMK4</accession>
<evidence type="ECO:0000313" key="3">
    <source>
        <dbReference type="Proteomes" id="UP001321526"/>
    </source>
</evidence>
<evidence type="ECO:0000256" key="1">
    <source>
        <dbReference type="SAM" id="MobiDB-lite"/>
    </source>
</evidence>
<sequence length="170" mass="17532">MTLPAWLSAPAQWLALCLLAWLAAQALTGTARLLAPAAPVLAPTTVTLDPAALPPVPTAWQQQAAETDTRIPLTDLPYRVVGRALSESDANSLVVLATPDGQRALMPGDRIAADITLARIDDEGVVLSRAGRLERLPWPEPTAAPSGGVSLAAPTTAATVSSSTLSESSP</sequence>
<feature type="region of interest" description="Disordered" evidence="1">
    <location>
        <begin position="138"/>
        <end position="170"/>
    </location>
</feature>
<keyword evidence="3" id="KW-1185">Reference proteome</keyword>
<name>A0ABY8FMK4_9GAMM</name>
<dbReference type="RefSeq" id="WP_110675139.1">
    <property type="nucleotide sequence ID" value="NZ_CP035631.1"/>
</dbReference>
<dbReference type="Gene3D" id="2.30.30.830">
    <property type="match status" value="1"/>
</dbReference>
<organism evidence="2 3">
    <name type="scientific">Salinicola endophyticus</name>
    <dbReference type="NCBI Taxonomy" id="1949083"/>
    <lineage>
        <taxon>Bacteria</taxon>
        <taxon>Pseudomonadati</taxon>
        <taxon>Pseudomonadota</taxon>
        <taxon>Gammaproteobacteria</taxon>
        <taxon>Oceanospirillales</taxon>
        <taxon>Halomonadaceae</taxon>
        <taxon>Salinicola</taxon>
    </lineage>
</organism>
<evidence type="ECO:0008006" key="4">
    <source>
        <dbReference type="Google" id="ProtNLM"/>
    </source>
</evidence>
<dbReference type="EMBL" id="CP035631">
    <property type="protein sequence ID" value="WFF41921.1"/>
    <property type="molecule type" value="Genomic_DNA"/>
</dbReference>
<feature type="compositionally biased region" description="Low complexity" evidence="1">
    <location>
        <begin position="149"/>
        <end position="170"/>
    </location>
</feature>
<evidence type="ECO:0000313" key="2">
    <source>
        <dbReference type="EMBL" id="WFF41921.1"/>
    </source>
</evidence>
<gene>
    <name evidence="2" type="ORF">EVC62_10615</name>
</gene>